<keyword evidence="2" id="KW-1185">Reference proteome</keyword>
<sequence length="82" mass="9532">MTNRTSIDIRHRPSVKTAPLRFSKRRNVLRIRPLGENVAQNGWRRSRPWDADHFIYHSKCSLNSSSVFRLQGDGRICEVLIG</sequence>
<comment type="caution">
    <text evidence="1">The sequence shown here is derived from an EMBL/GenBank/DDBJ whole genome shotgun (WGS) entry which is preliminary data.</text>
</comment>
<gene>
    <name evidence="1" type="ORF">JTE90_014093</name>
</gene>
<reference evidence="1 2" key="1">
    <citation type="journal article" date="2022" name="Nat. Ecol. Evol.">
        <title>A masculinizing supergene underlies an exaggerated male reproductive morph in a spider.</title>
        <authorList>
            <person name="Hendrickx F."/>
            <person name="De Corte Z."/>
            <person name="Sonet G."/>
            <person name="Van Belleghem S.M."/>
            <person name="Kostlbacher S."/>
            <person name="Vangestel C."/>
        </authorList>
    </citation>
    <scope>NUCLEOTIDE SEQUENCE [LARGE SCALE GENOMIC DNA]</scope>
    <source>
        <strain evidence="1">W744_W776</strain>
    </source>
</reference>
<evidence type="ECO:0000313" key="1">
    <source>
        <dbReference type="EMBL" id="KAG8192234.1"/>
    </source>
</evidence>
<proteinExistence type="predicted"/>
<dbReference type="Proteomes" id="UP000827092">
    <property type="component" value="Unassembled WGS sequence"/>
</dbReference>
<dbReference type="EMBL" id="JAFNEN010000142">
    <property type="protein sequence ID" value="KAG8192234.1"/>
    <property type="molecule type" value="Genomic_DNA"/>
</dbReference>
<protein>
    <submittedName>
        <fullName evidence="1">Uncharacterized protein</fullName>
    </submittedName>
</protein>
<name>A0AAV6V8E9_9ARAC</name>
<dbReference type="AlphaFoldDB" id="A0AAV6V8E9"/>
<evidence type="ECO:0000313" key="2">
    <source>
        <dbReference type="Proteomes" id="UP000827092"/>
    </source>
</evidence>
<organism evidence="1 2">
    <name type="scientific">Oedothorax gibbosus</name>
    <dbReference type="NCBI Taxonomy" id="931172"/>
    <lineage>
        <taxon>Eukaryota</taxon>
        <taxon>Metazoa</taxon>
        <taxon>Ecdysozoa</taxon>
        <taxon>Arthropoda</taxon>
        <taxon>Chelicerata</taxon>
        <taxon>Arachnida</taxon>
        <taxon>Araneae</taxon>
        <taxon>Araneomorphae</taxon>
        <taxon>Entelegynae</taxon>
        <taxon>Araneoidea</taxon>
        <taxon>Linyphiidae</taxon>
        <taxon>Erigoninae</taxon>
        <taxon>Oedothorax</taxon>
    </lineage>
</organism>
<accession>A0AAV6V8E9</accession>